<dbReference type="RefSeq" id="WP_369278873.1">
    <property type="nucleotide sequence ID" value="NZ_JBJVMW010000001.1"/>
</dbReference>
<protein>
    <recommendedName>
        <fullName evidence="3">PE-PGRS family protein</fullName>
    </recommendedName>
</protein>
<organism evidence="1 2">
    <name type="scientific">Streptomyces galilaeus</name>
    <dbReference type="NCBI Taxonomy" id="33899"/>
    <lineage>
        <taxon>Bacteria</taxon>
        <taxon>Bacillati</taxon>
        <taxon>Actinomycetota</taxon>
        <taxon>Actinomycetes</taxon>
        <taxon>Kitasatosporales</taxon>
        <taxon>Streptomycetaceae</taxon>
        <taxon>Streptomyces</taxon>
    </lineage>
</organism>
<dbReference type="EMBL" id="JBJVNE010000002">
    <property type="protein sequence ID" value="MFM9645544.1"/>
    <property type="molecule type" value="Genomic_DNA"/>
</dbReference>
<keyword evidence="2" id="KW-1185">Reference proteome</keyword>
<dbReference type="Proteomes" id="UP001631993">
    <property type="component" value="Unassembled WGS sequence"/>
</dbReference>
<evidence type="ECO:0008006" key="3">
    <source>
        <dbReference type="Google" id="ProtNLM"/>
    </source>
</evidence>
<gene>
    <name evidence="1" type="ORF">ACKI1S_05265</name>
</gene>
<name>A0ABW9IEI9_STRGJ</name>
<evidence type="ECO:0000313" key="1">
    <source>
        <dbReference type="EMBL" id="MFM9645544.1"/>
    </source>
</evidence>
<accession>A0ABW9IEI9</accession>
<proteinExistence type="predicted"/>
<reference evidence="1 2" key="1">
    <citation type="submission" date="2024-12" db="EMBL/GenBank/DDBJ databases">
        <title>Forecasting of Potato common scab and diversities of Pathogenic streptomyces spp. in china.</title>
        <authorList>
            <person name="Handique U."/>
            <person name="Wu J."/>
        </authorList>
    </citation>
    <scope>NUCLEOTIDE SEQUENCE [LARGE SCALE GENOMIC DNA]</scope>
    <source>
        <strain evidence="1 2">ZRIMU1585</strain>
    </source>
</reference>
<comment type="caution">
    <text evidence="1">The sequence shown here is derived from an EMBL/GenBank/DDBJ whole genome shotgun (WGS) entry which is preliminary data.</text>
</comment>
<evidence type="ECO:0000313" key="2">
    <source>
        <dbReference type="Proteomes" id="UP001631993"/>
    </source>
</evidence>
<sequence length="303" mass="34440">MSTSWRQRALERNREANARFFADQDAEHLSEDAHEEELRRHWLEAVRHYDPAAQLHEELVVRLRGEAADRGALDFRIGDALLKPLREGVSAAARKDVELELTGVSRGSTVLHVRPSVPEIVSDAEAEEDFAVLDSSIADPAMRDFLKLVDAAEKGQDVRRWERIVPGLDGVVEALDKFDLSMDMRWLSLDGTVRSSHLSRRGKDYVRSLRNTEVQKSRIGITGRITELRESGVVKIKTGVSRTSSAYEVRVDREALMGMHLELGMTVSFVVEVARRMDRLGRARSTEYRFLRVSDGQERLFEE</sequence>